<accession>A0A401FMV6</accession>
<keyword evidence="3" id="KW-0169">Cobalamin biosynthesis</keyword>
<organism evidence="6 7">
    <name type="scientific">Lentilactobacillus kosonis</name>
    <dbReference type="NCBI Taxonomy" id="2810561"/>
    <lineage>
        <taxon>Bacteria</taxon>
        <taxon>Bacillati</taxon>
        <taxon>Bacillota</taxon>
        <taxon>Bacilli</taxon>
        <taxon>Lactobacillales</taxon>
        <taxon>Lactobacillaceae</taxon>
        <taxon>Lentilactobacillus</taxon>
    </lineage>
</organism>
<dbReference type="Proteomes" id="UP000286974">
    <property type="component" value="Unassembled WGS sequence"/>
</dbReference>
<feature type="domain" description="Cobalamin biosynthesis precorrin-8X methylmutase CobH/CbiC" evidence="5">
    <location>
        <begin position="13"/>
        <end position="211"/>
    </location>
</feature>
<dbReference type="GO" id="GO:0016993">
    <property type="term" value="F:precorrin-8X methylmutase activity"/>
    <property type="evidence" value="ECO:0007669"/>
    <property type="project" value="UniProtKB-EC"/>
</dbReference>
<sequence>MTNNHYITVPNKITEKSFEMIHDEINKIDPNYKFNSPIEDAIITRAIHTTADFDYMHSLSFTDDAISKIKHAMLNGGTIITDTTMALSGINKRKLDELGCNYKCFISDPEVFKMAEEKGITRSMAAIEVAAKLPTEKVFVIGNAPTAVYKILSMIDEGRLDVNAVIGVPVGFVEAAESKQALDESNTPSIAALGRKGGSNLAAALTNAILYNLDIIE</sequence>
<comment type="caution">
    <text evidence="6">The sequence shown here is derived from an EMBL/GenBank/DDBJ whole genome shotgun (WGS) entry which is preliminary data.</text>
</comment>
<dbReference type="Gene3D" id="3.40.50.10230">
    <property type="entry name" value="Cobalamin biosynthesis CobH/CbiC, precorrin-8X methylmutase"/>
    <property type="match status" value="1"/>
</dbReference>
<reference evidence="6 7" key="1">
    <citation type="submission" date="2017-11" db="EMBL/GenBank/DDBJ databases">
        <title>Draft Genome Sequence of Lactobacillus curieae NBRC 111893 isolated from Koso, a Japanese sugar-Vegetable Fermented Beverage.</title>
        <authorList>
            <person name="Chiou T.Y."/>
            <person name="Oshima K."/>
            <person name="Suda W."/>
            <person name="Hattori M."/>
            <person name="Takahashi T."/>
        </authorList>
    </citation>
    <scope>NUCLEOTIDE SEQUENCE [LARGE SCALE GENOMIC DNA]</scope>
    <source>
        <strain evidence="6 7">NBRC111893</strain>
    </source>
</reference>
<dbReference type="NCBIfam" id="NF006137">
    <property type="entry name" value="PRK08286.1"/>
    <property type="match status" value="1"/>
</dbReference>
<dbReference type="PANTHER" id="PTHR43588:SF1">
    <property type="entry name" value="COBALT-PRECORRIN-8 METHYLMUTASE"/>
    <property type="match status" value="1"/>
</dbReference>
<gene>
    <name evidence="6" type="ORF">NBRC111893_1813</name>
</gene>
<dbReference type="InterPro" id="IPR036588">
    <property type="entry name" value="CobH/CbiC_sf"/>
</dbReference>
<keyword evidence="7" id="KW-1185">Reference proteome</keyword>
<dbReference type="PANTHER" id="PTHR43588">
    <property type="entry name" value="COBALT-PRECORRIN-8 METHYLMUTASE"/>
    <property type="match status" value="1"/>
</dbReference>
<protein>
    <submittedName>
        <fullName evidence="6">Cobalt-precorrin-8x methylmutase</fullName>
        <ecNumber evidence="6">5.4.99.61</ecNumber>
    </submittedName>
</protein>
<dbReference type="GO" id="GO:0009236">
    <property type="term" value="P:cobalamin biosynthetic process"/>
    <property type="evidence" value="ECO:0007669"/>
    <property type="project" value="UniProtKB-UniPathway"/>
</dbReference>
<name>A0A401FMV6_9LACO</name>
<dbReference type="SUPFAM" id="SSF63965">
    <property type="entry name" value="Precorrin-8X methylmutase CbiC/CobH"/>
    <property type="match status" value="1"/>
</dbReference>
<dbReference type="EMBL" id="BEXA01000003">
    <property type="protein sequence ID" value="GAY73667.1"/>
    <property type="molecule type" value="Genomic_DNA"/>
</dbReference>
<dbReference type="RefSeq" id="WP_125008542.1">
    <property type="nucleotide sequence ID" value="NZ_BEXA01000003.1"/>
</dbReference>
<evidence type="ECO:0000256" key="4">
    <source>
        <dbReference type="ARBA" id="ARBA00023235"/>
    </source>
</evidence>
<dbReference type="UniPathway" id="UPA00148"/>
<proteinExistence type="inferred from homology"/>
<dbReference type="EC" id="5.4.99.61" evidence="6"/>
<dbReference type="AlphaFoldDB" id="A0A401FMV6"/>
<evidence type="ECO:0000313" key="7">
    <source>
        <dbReference type="Proteomes" id="UP000286974"/>
    </source>
</evidence>
<dbReference type="OrthoDB" id="9780708at2"/>
<evidence type="ECO:0000313" key="6">
    <source>
        <dbReference type="EMBL" id="GAY73667.1"/>
    </source>
</evidence>
<evidence type="ECO:0000256" key="3">
    <source>
        <dbReference type="ARBA" id="ARBA00022573"/>
    </source>
</evidence>
<evidence type="ECO:0000256" key="1">
    <source>
        <dbReference type="ARBA" id="ARBA00004953"/>
    </source>
</evidence>
<comment type="similarity">
    <text evidence="2">Belongs to the CobH/CbiC family.</text>
</comment>
<keyword evidence="4 6" id="KW-0413">Isomerase</keyword>
<evidence type="ECO:0000256" key="2">
    <source>
        <dbReference type="ARBA" id="ARBA00009774"/>
    </source>
</evidence>
<evidence type="ECO:0000259" key="5">
    <source>
        <dbReference type="Pfam" id="PF02570"/>
    </source>
</evidence>
<comment type="pathway">
    <text evidence="1">Cofactor biosynthesis; adenosylcobalamin biosynthesis.</text>
</comment>
<dbReference type="InterPro" id="IPR003722">
    <property type="entry name" value="Cbl_synth_CobH/CbiC"/>
</dbReference>
<dbReference type="Pfam" id="PF02570">
    <property type="entry name" value="CbiC"/>
    <property type="match status" value="1"/>
</dbReference>